<dbReference type="Gene3D" id="3.40.50.150">
    <property type="entry name" value="Vaccinia Virus protein VP39"/>
    <property type="match status" value="1"/>
</dbReference>
<dbReference type="InterPro" id="IPR007848">
    <property type="entry name" value="Small_mtfrase_dom"/>
</dbReference>
<dbReference type="PANTHER" id="PTHR47739">
    <property type="entry name" value="TRNA1(VAL) (ADENINE(37)-N6)-METHYLTRANSFERASE"/>
    <property type="match status" value="1"/>
</dbReference>
<dbReference type="AlphaFoldDB" id="A0A7Z0PEC2"/>
<dbReference type="PANTHER" id="PTHR47739:SF1">
    <property type="entry name" value="TRNA1(VAL) (ADENINE(37)-N6)-METHYLTRANSFERASE"/>
    <property type="match status" value="1"/>
</dbReference>
<keyword evidence="3" id="KW-1185">Reference proteome</keyword>
<dbReference type="SUPFAM" id="SSF53335">
    <property type="entry name" value="S-adenosyl-L-methionine-dependent methyltransferases"/>
    <property type="match status" value="1"/>
</dbReference>
<dbReference type="GO" id="GO:0032259">
    <property type="term" value="P:methylation"/>
    <property type="evidence" value="ECO:0007669"/>
    <property type="project" value="UniProtKB-KW"/>
</dbReference>
<proteinExistence type="predicted"/>
<reference evidence="2 3" key="1">
    <citation type="submission" date="2020-05" db="EMBL/GenBank/DDBJ databases">
        <title>Streptobacillus felis strain LHL191014123.</title>
        <authorList>
            <person name="Fawzy A."/>
            <person name="Rau J."/>
            <person name="Risse K."/>
            <person name="Schauerte N."/>
            <person name="Geiger C."/>
            <person name="Blom J."/>
            <person name="Imirzalioglu C."/>
            <person name="Falgenhauer J."/>
            <person name="Bach A."/>
            <person name="Herden C."/>
            <person name="Eisenberg T."/>
        </authorList>
    </citation>
    <scope>NUCLEOTIDE SEQUENCE [LARGE SCALE GENOMIC DNA]</scope>
    <source>
        <strain evidence="2 3">LHL191014123</strain>
    </source>
</reference>
<feature type="domain" description="Methyltransferase small" evidence="1">
    <location>
        <begin position="35"/>
        <end position="117"/>
    </location>
</feature>
<dbReference type="GO" id="GO:0008757">
    <property type="term" value="F:S-adenosylmethionine-dependent methyltransferase activity"/>
    <property type="evidence" value="ECO:0007669"/>
    <property type="project" value="UniProtKB-ARBA"/>
</dbReference>
<evidence type="ECO:0000313" key="3">
    <source>
        <dbReference type="Proteomes" id="UP000526184"/>
    </source>
</evidence>
<protein>
    <submittedName>
        <fullName evidence="2">Methyltransferase</fullName>
    </submittedName>
</protein>
<dbReference type="InterPro" id="IPR050210">
    <property type="entry name" value="tRNA_Adenine-N(6)_MTase"/>
</dbReference>
<evidence type="ECO:0000259" key="1">
    <source>
        <dbReference type="Pfam" id="PF05175"/>
    </source>
</evidence>
<dbReference type="InterPro" id="IPR029063">
    <property type="entry name" value="SAM-dependent_MTases_sf"/>
</dbReference>
<dbReference type="GO" id="GO:0008170">
    <property type="term" value="F:N-methyltransferase activity"/>
    <property type="evidence" value="ECO:0007669"/>
    <property type="project" value="UniProtKB-ARBA"/>
</dbReference>
<dbReference type="PROSITE" id="PS00092">
    <property type="entry name" value="N6_MTASE"/>
    <property type="match status" value="1"/>
</dbReference>
<dbReference type="Pfam" id="PF05175">
    <property type="entry name" value="MTS"/>
    <property type="match status" value="1"/>
</dbReference>
<sequence>MEHYLESVDLRLKYENGALNITTDALDLVEFIKCNLGDEKGPMLDIGAGIGTLTFLMYRHENFTEFHAVELQKEVFKILEENVKLNDIDIKLYNIDIKEFEYTNKFKYIISNPPFYKVNSGFMPKDEILKISKFEINLNLSDLLDTTYKLLEDEGYFFLILPIERDKELRSDKRYVVDNFKEIFRGKKTFVTYLLRKRKND</sequence>
<evidence type="ECO:0000313" key="2">
    <source>
        <dbReference type="EMBL" id="NYV27703.1"/>
    </source>
</evidence>
<comment type="caution">
    <text evidence="2">The sequence shown here is derived from an EMBL/GenBank/DDBJ whole genome shotgun (WGS) entry which is preliminary data.</text>
</comment>
<dbReference type="EMBL" id="JABMKT010000009">
    <property type="protein sequence ID" value="NYV27703.1"/>
    <property type="molecule type" value="Genomic_DNA"/>
</dbReference>
<keyword evidence="2" id="KW-0489">Methyltransferase</keyword>
<dbReference type="GO" id="GO:0003676">
    <property type="term" value="F:nucleic acid binding"/>
    <property type="evidence" value="ECO:0007669"/>
    <property type="project" value="InterPro"/>
</dbReference>
<dbReference type="RefSeq" id="WP_180135728.1">
    <property type="nucleotide sequence ID" value="NZ_JABMKT010000009.1"/>
</dbReference>
<dbReference type="InterPro" id="IPR002052">
    <property type="entry name" value="DNA_methylase_N6_adenine_CS"/>
</dbReference>
<gene>
    <name evidence="2" type="ORF">HP397_02525</name>
</gene>
<organism evidence="2 3">
    <name type="scientific">Streptobacillus felis</name>
    <dbReference type="NCBI Taxonomy" id="1384509"/>
    <lineage>
        <taxon>Bacteria</taxon>
        <taxon>Fusobacteriati</taxon>
        <taxon>Fusobacteriota</taxon>
        <taxon>Fusobacteriia</taxon>
        <taxon>Fusobacteriales</taxon>
        <taxon>Leptotrichiaceae</taxon>
        <taxon>Streptobacillus</taxon>
    </lineage>
</organism>
<dbReference type="CDD" id="cd02440">
    <property type="entry name" value="AdoMet_MTases"/>
    <property type="match status" value="1"/>
</dbReference>
<keyword evidence="2" id="KW-0808">Transferase</keyword>
<accession>A0A7Z0PEC2</accession>
<dbReference type="Proteomes" id="UP000526184">
    <property type="component" value="Unassembled WGS sequence"/>
</dbReference>
<name>A0A7Z0PEC2_9FUSO</name>